<dbReference type="EMBL" id="LN877950">
    <property type="protein sequence ID" value="CUV05746.1"/>
    <property type="molecule type" value="Genomic_DNA"/>
</dbReference>
<protein>
    <submittedName>
        <fullName evidence="1">Uncharacterized protein</fullName>
    </submittedName>
</protein>
<reference evidence="1" key="1">
    <citation type="submission" date="2015-08" db="EMBL/GenBank/DDBJ databases">
        <authorList>
            <person name="Babu N.S."/>
            <person name="Beckwith C.J."/>
            <person name="Beseler K.G."/>
            <person name="Brison A."/>
            <person name="Carone J.V."/>
            <person name="Caskin T.P."/>
            <person name="Diamond M."/>
            <person name="Durham M.E."/>
            <person name="Foxe J.M."/>
            <person name="Go M."/>
            <person name="Henderson B.A."/>
            <person name="Jones I.B."/>
            <person name="McGettigan J.A."/>
            <person name="Micheletti S.J."/>
            <person name="Nasrallah M.E."/>
            <person name="Ortiz D."/>
            <person name="Piller C.R."/>
            <person name="Privatt S.R."/>
            <person name="Schneider S.L."/>
            <person name="Sharp S."/>
            <person name="Smith T.C."/>
            <person name="Stanton J.D."/>
            <person name="Ullery H.E."/>
            <person name="Wilson R.J."/>
            <person name="Serrano M.G."/>
            <person name="Buck G."/>
            <person name="Lee V."/>
            <person name="Wang Y."/>
            <person name="Carvalho R."/>
            <person name="Voegtly L."/>
            <person name="Shi R."/>
            <person name="Duckworth R."/>
            <person name="Johnson A."/>
            <person name="Loviza R."/>
            <person name="Walstead R."/>
            <person name="Shah Z."/>
            <person name="Kiflezghi M."/>
            <person name="Wade K."/>
            <person name="Ball S.L."/>
            <person name="Bradley K.W."/>
            <person name="Asai D.J."/>
            <person name="Bowman C.A."/>
            <person name="Russell D.A."/>
            <person name="Pope W.H."/>
            <person name="Jacobs-Sera D."/>
            <person name="Hendrix R.W."/>
            <person name="Hatfull G.F."/>
        </authorList>
    </citation>
    <scope>NUCLEOTIDE SEQUENCE [LARGE SCALE GENOMIC DNA]</scope>
</reference>
<organism evidence="1">
    <name type="scientific">Cryptosporidium hominis</name>
    <dbReference type="NCBI Taxonomy" id="237895"/>
    <lineage>
        <taxon>Eukaryota</taxon>
        <taxon>Sar</taxon>
        <taxon>Alveolata</taxon>
        <taxon>Apicomplexa</taxon>
        <taxon>Conoidasida</taxon>
        <taxon>Coccidia</taxon>
        <taxon>Eucoccidiorida</taxon>
        <taxon>Eimeriorina</taxon>
        <taxon>Cryptosporidiidae</taxon>
        <taxon>Cryptosporidium</taxon>
    </lineage>
</organism>
<name>A0A0S4TEE4_CRYHO</name>
<dbReference type="VEuPathDB" id="CryptoDB:CHUDEA4_new_05"/>
<proteinExistence type="predicted"/>
<sequence>MNFDPLFLFKILGCCRDPPVEVAQPSWWEEIRVEKNSRPNYQ</sequence>
<gene>
    <name evidence="1" type="ORF">CHUDEA4_new_05</name>
</gene>
<dbReference type="AlphaFoldDB" id="A0A0S4TEE4"/>
<dbReference type="Proteomes" id="UP000199752">
    <property type="component" value="Chromosome 4"/>
</dbReference>
<evidence type="ECO:0000313" key="1">
    <source>
        <dbReference type="EMBL" id="CUV05746.1"/>
    </source>
</evidence>
<accession>A0A0S4TEE4</accession>